<keyword evidence="3" id="KW-1185">Reference proteome</keyword>
<evidence type="ECO:0000313" key="3">
    <source>
        <dbReference type="Proteomes" id="UP000245790"/>
    </source>
</evidence>
<protein>
    <submittedName>
        <fullName evidence="2">Putative YhdH/YhfP family quinone oxidoreductase</fullName>
    </submittedName>
</protein>
<dbReference type="Gene3D" id="3.90.180.10">
    <property type="entry name" value="Medium-chain alcohol dehydrogenases, catalytic domain"/>
    <property type="match status" value="1"/>
</dbReference>
<name>A0A316FST5_9GAMM</name>
<dbReference type="InterPro" id="IPR011032">
    <property type="entry name" value="GroES-like_sf"/>
</dbReference>
<feature type="domain" description="Enoyl reductase (ER)" evidence="1">
    <location>
        <begin position="13"/>
        <end position="325"/>
    </location>
</feature>
<dbReference type="Pfam" id="PF00107">
    <property type="entry name" value="ADH_zinc_N"/>
    <property type="match status" value="1"/>
</dbReference>
<dbReference type="RefSeq" id="WP_109763444.1">
    <property type="nucleotide sequence ID" value="NZ_QGGU01000006.1"/>
</dbReference>
<dbReference type="PANTHER" id="PTHR43677">
    <property type="entry name" value="SHORT-CHAIN DEHYDROGENASE/REDUCTASE"/>
    <property type="match status" value="1"/>
</dbReference>
<dbReference type="InterPro" id="IPR051397">
    <property type="entry name" value="Zn-ADH-like_protein"/>
</dbReference>
<dbReference type="SUPFAM" id="SSF50129">
    <property type="entry name" value="GroES-like"/>
    <property type="match status" value="1"/>
</dbReference>
<dbReference type="Proteomes" id="UP000245790">
    <property type="component" value="Unassembled WGS sequence"/>
</dbReference>
<comment type="caution">
    <text evidence="2">The sequence shown here is derived from an EMBL/GenBank/DDBJ whole genome shotgun (WGS) entry which is preliminary data.</text>
</comment>
<dbReference type="GO" id="GO:0043957">
    <property type="term" value="F:acryloyl-CoA reductase (NADPH) activity"/>
    <property type="evidence" value="ECO:0007669"/>
    <property type="project" value="TreeGrafter"/>
</dbReference>
<dbReference type="InterPro" id="IPR013149">
    <property type="entry name" value="ADH-like_C"/>
</dbReference>
<dbReference type="CDD" id="cd05280">
    <property type="entry name" value="MDR_yhdh_yhfp"/>
    <property type="match status" value="1"/>
</dbReference>
<dbReference type="OrthoDB" id="9782155at2"/>
<dbReference type="Pfam" id="PF08240">
    <property type="entry name" value="ADH_N"/>
    <property type="match status" value="1"/>
</dbReference>
<gene>
    <name evidence="2" type="ORF">C8D97_10663</name>
</gene>
<dbReference type="EMBL" id="QGGU01000006">
    <property type="protein sequence ID" value="PWK50776.1"/>
    <property type="molecule type" value="Genomic_DNA"/>
</dbReference>
<dbReference type="InterPro" id="IPR020843">
    <property type="entry name" value="ER"/>
</dbReference>
<dbReference type="InterPro" id="IPR036291">
    <property type="entry name" value="NAD(P)-bd_dom_sf"/>
</dbReference>
<dbReference type="Gene3D" id="3.40.50.720">
    <property type="entry name" value="NAD(P)-binding Rossmann-like Domain"/>
    <property type="match status" value="1"/>
</dbReference>
<dbReference type="SUPFAM" id="SSF51735">
    <property type="entry name" value="NAD(P)-binding Rossmann-fold domains"/>
    <property type="match status" value="1"/>
</dbReference>
<sequence>MNFLACRVFNQSGEVSHQLTEMSVDELSAGDVVIKVHYSSVNYKDALAATGRGKILKQFPLNAGIDLAGEVISSESDEFKQGDKVLVNGCGLGEQFDGGLAQVARVKSEFVIPMPDGLDAKSAMALGTAGFTAALALHRMQQNDQTREKGPIVVTGASGGVGSVAVNILSSQGYEVIAVSGREQYHSFLKQLGANQVVSIDDLKLGSKPLEGGRFGGVIDNVGGELLSQLLAHVNLWGNVASIGLADSAKLSATVFPFILRGVSLLGVSSTNCPMSLRKDIWQRLGSDLKPDALDSIITDDVALKDVSSVFTDILDRKRYGRVVINCQ</sequence>
<dbReference type="PANTHER" id="PTHR43677:SF1">
    <property type="entry name" value="ACRYLYL-COA REDUCTASE ACUI-RELATED"/>
    <property type="match status" value="1"/>
</dbReference>
<dbReference type="InterPro" id="IPR013154">
    <property type="entry name" value="ADH-like_N"/>
</dbReference>
<dbReference type="InterPro" id="IPR014188">
    <property type="entry name" value="Acrylyl-CoA_reductase_AcuI"/>
</dbReference>
<evidence type="ECO:0000259" key="1">
    <source>
        <dbReference type="SMART" id="SM00829"/>
    </source>
</evidence>
<dbReference type="SMART" id="SM00829">
    <property type="entry name" value="PKS_ER"/>
    <property type="match status" value="1"/>
</dbReference>
<accession>A0A316FST5</accession>
<dbReference type="AlphaFoldDB" id="A0A316FST5"/>
<proteinExistence type="predicted"/>
<evidence type="ECO:0000313" key="2">
    <source>
        <dbReference type="EMBL" id="PWK50776.1"/>
    </source>
</evidence>
<dbReference type="NCBIfam" id="TIGR02823">
    <property type="entry name" value="oxido_YhdH"/>
    <property type="match status" value="1"/>
</dbReference>
<reference evidence="2 3" key="1">
    <citation type="submission" date="2018-05" db="EMBL/GenBank/DDBJ databases">
        <title>Genomic Encyclopedia of Type Strains, Phase IV (KMG-IV): sequencing the most valuable type-strain genomes for metagenomic binning, comparative biology and taxonomic classification.</title>
        <authorList>
            <person name="Goeker M."/>
        </authorList>
    </citation>
    <scope>NUCLEOTIDE SEQUENCE [LARGE SCALE GENOMIC DNA]</scope>
    <source>
        <strain evidence="2 3">DSM 25350</strain>
    </source>
</reference>
<organism evidence="2 3">
    <name type="scientific">Pleionea mediterranea</name>
    <dbReference type="NCBI Taxonomy" id="523701"/>
    <lineage>
        <taxon>Bacteria</taxon>
        <taxon>Pseudomonadati</taxon>
        <taxon>Pseudomonadota</taxon>
        <taxon>Gammaproteobacteria</taxon>
        <taxon>Oceanospirillales</taxon>
        <taxon>Pleioneaceae</taxon>
        <taxon>Pleionea</taxon>
    </lineage>
</organism>